<organism evidence="7 8">
    <name type="scientific">Aspergillus calidoustus</name>
    <dbReference type="NCBI Taxonomy" id="454130"/>
    <lineage>
        <taxon>Eukaryota</taxon>
        <taxon>Fungi</taxon>
        <taxon>Dikarya</taxon>
        <taxon>Ascomycota</taxon>
        <taxon>Pezizomycotina</taxon>
        <taxon>Eurotiomycetes</taxon>
        <taxon>Eurotiomycetidae</taxon>
        <taxon>Eurotiales</taxon>
        <taxon>Aspergillaceae</taxon>
        <taxon>Aspergillus</taxon>
        <taxon>Aspergillus subgen. Nidulantes</taxon>
    </lineage>
</organism>
<keyword evidence="1" id="KW-0723">Serine/threonine-protein kinase</keyword>
<dbReference type="InterPro" id="IPR011009">
    <property type="entry name" value="Kinase-like_dom_sf"/>
</dbReference>
<dbReference type="PANTHER" id="PTHR45646">
    <property type="entry name" value="SERINE/THREONINE-PROTEIN KINASE DOA-RELATED"/>
    <property type="match status" value="1"/>
</dbReference>
<dbReference type="Gene3D" id="1.10.510.10">
    <property type="entry name" value="Transferase(Phosphotransferase) domain 1"/>
    <property type="match status" value="1"/>
</dbReference>
<dbReference type="AlphaFoldDB" id="A0A0U5FMB3"/>
<keyword evidence="3" id="KW-0547">Nucleotide-binding</keyword>
<evidence type="ECO:0000313" key="7">
    <source>
        <dbReference type="EMBL" id="CEL00641.1"/>
    </source>
</evidence>
<keyword evidence="5" id="KW-0067">ATP-binding</keyword>
<protein>
    <recommendedName>
        <fullName evidence="6">Protein kinase domain-containing protein</fullName>
    </recommendedName>
</protein>
<evidence type="ECO:0000256" key="3">
    <source>
        <dbReference type="ARBA" id="ARBA00022741"/>
    </source>
</evidence>
<evidence type="ECO:0000256" key="4">
    <source>
        <dbReference type="ARBA" id="ARBA00022777"/>
    </source>
</evidence>
<keyword evidence="4" id="KW-0418">Kinase</keyword>
<evidence type="ECO:0000313" key="8">
    <source>
        <dbReference type="Proteomes" id="UP000054771"/>
    </source>
</evidence>
<dbReference type="GO" id="GO:0043484">
    <property type="term" value="P:regulation of RNA splicing"/>
    <property type="evidence" value="ECO:0007669"/>
    <property type="project" value="TreeGrafter"/>
</dbReference>
<keyword evidence="2" id="KW-0808">Transferase</keyword>
<keyword evidence="8" id="KW-1185">Reference proteome</keyword>
<proteinExistence type="predicted"/>
<dbReference type="OrthoDB" id="5979581at2759"/>
<evidence type="ECO:0000259" key="6">
    <source>
        <dbReference type="PROSITE" id="PS50011"/>
    </source>
</evidence>
<sequence length="331" mass="38330">MKHPGRRFIPRLVDQFFFDGPNEHHRCLVGEPAGCSIAHSQENNTNYMFPLDAARSLAAQLIMGLSYLHANDICHGDLHLHNFLLRLPNFDSLNSTQIYERFGKPFEIPIRRMDGKPTTPHAPLRVTHPLVWNMPSNELHSPEVIITDYGTSFIASQTASPTLHTPALYAPPEDFFKEPITLAADIWTLGVVLYEVLGERPLFETFAWDPDDILGEMVNVLGQPPERWWKAWANRHEFFNPDGSWISDFRRINTPEFRRLRQRMWDMDRGETIESCEWDVKGGELNALEDMLRAMMSFEPGERPSAEQLLASEYMAKWALPAWERQWKRES</sequence>
<accession>A0A0U5FMB3</accession>
<dbReference type="GO" id="GO:0004674">
    <property type="term" value="F:protein serine/threonine kinase activity"/>
    <property type="evidence" value="ECO:0007669"/>
    <property type="project" value="UniProtKB-KW"/>
</dbReference>
<dbReference type="GO" id="GO:0005634">
    <property type="term" value="C:nucleus"/>
    <property type="evidence" value="ECO:0007669"/>
    <property type="project" value="TreeGrafter"/>
</dbReference>
<dbReference type="Pfam" id="PF00069">
    <property type="entry name" value="Pkinase"/>
    <property type="match status" value="1"/>
</dbReference>
<dbReference type="PROSITE" id="PS50011">
    <property type="entry name" value="PROTEIN_KINASE_DOM"/>
    <property type="match status" value="1"/>
</dbReference>
<dbReference type="Gene3D" id="3.30.200.20">
    <property type="entry name" value="Phosphorylase Kinase, domain 1"/>
    <property type="match status" value="1"/>
</dbReference>
<gene>
    <name evidence="7" type="ORF">ASPCAL00239</name>
</gene>
<dbReference type="EMBL" id="CDMC01000001">
    <property type="protein sequence ID" value="CEL00641.1"/>
    <property type="molecule type" value="Genomic_DNA"/>
</dbReference>
<evidence type="ECO:0000256" key="1">
    <source>
        <dbReference type="ARBA" id="ARBA00022527"/>
    </source>
</evidence>
<feature type="domain" description="Protein kinase" evidence="6">
    <location>
        <begin position="1"/>
        <end position="315"/>
    </location>
</feature>
<dbReference type="STRING" id="454130.A0A0U5FMB3"/>
<dbReference type="GO" id="GO:0005524">
    <property type="term" value="F:ATP binding"/>
    <property type="evidence" value="ECO:0007669"/>
    <property type="project" value="UniProtKB-KW"/>
</dbReference>
<evidence type="ECO:0000256" key="2">
    <source>
        <dbReference type="ARBA" id="ARBA00022679"/>
    </source>
</evidence>
<dbReference type="PANTHER" id="PTHR45646:SF11">
    <property type="entry name" value="SERINE_THREONINE-PROTEIN KINASE DOA"/>
    <property type="match status" value="1"/>
</dbReference>
<dbReference type="SUPFAM" id="SSF56112">
    <property type="entry name" value="Protein kinase-like (PK-like)"/>
    <property type="match status" value="1"/>
</dbReference>
<dbReference type="Proteomes" id="UP000054771">
    <property type="component" value="Unassembled WGS sequence"/>
</dbReference>
<dbReference type="OMA" id="DQFSFDG"/>
<evidence type="ECO:0000256" key="5">
    <source>
        <dbReference type="ARBA" id="ARBA00022840"/>
    </source>
</evidence>
<name>A0A0U5FMB3_ASPCI</name>
<dbReference type="InterPro" id="IPR000719">
    <property type="entry name" value="Prot_kinase_dom"/>
</dbReference>
<reference evidence="8" key="1">
    <citation type="journal article" date="2016" name="Genome Announc.">
        <title>Draft genome sequences of fungus Aspergillus calidoustus.</title>
        <authorList>
            <person name="Horn F."/>
            <person name="Linde J."/>
            <person name="Mattern D.J."/>
            <person name="Walther G."/>
            <person name="Guthke R."/>
            <person name="Scherlach K."/>
            <person name="Martin K."/>
            <person name="Brakhage A.A."/>
            <person name="Petzke L."/>
            <person name="Valiante V."/>
        </authorList>
    </citation>
    <scope>NUCLEOTIDE SEQUENCE [LARGE SCALE GENOMIC DNA]</scope>
    <source>
        <strain evidence="8">SF006504</strain>
    </source>
</reference>
<dbReference type="SMART" id="SM00220">
    <property type="entry name" value="S_TKc"/>
    <property type="match status" value="1"/>
</dbReference>
<dbReference type="InterPro" id="IPR051175">
    <property type="entry name" value="CLK_kinases"/>
</dbReference>